<evidence type="ECO:0000313" key="2">
    <source>
        <dbReference type="EMBL" id="MBS7230355.1"/>
    </source>
</evidence>
<evidence type="ECO:0000313" key="3">
    <source>
        <dbReference type="Proteomes" id="UP000722625"/>
    </source>
</evidence>
<reference evidence="2 3" key="1">
    <citation type="journal article" date="2018" name="Int. J. Syst. Evol. Microbiol.">
        <title>Flavobacterium chryseum sp. nov. and Flavobacterium psychroterrae sp. nov., novel environmental bacteria isolated from Antarctica.</title>
        <authorList>
            <person name="Kralova S."/>
            <person name="Svec P."/>
            <person name="Busse H.J."/>
            <person name="Stankova E."/>
            <person name="Vaczi P."/>
            <person name="Sedlacek I."/>
        </authorList>
    </citation>
    <scope>NUCLEOTIDE SEQUENCE [LARGE SCALE GENOMIC DNA]</scope>
    <source>
        <strain evidence="2 3">CCM 8827</strain>
    </source>
</reference>
<keyword evidence="1" id="KW-0812">Transmembrane</keyword>
<organism evidence="2 3">
    <name type="scientific">Flavobacterium psychroterrae</name>
    <dbReference type="NCBI Taxonomy" id="2133767"/>
    <lineage>
        <taxon>Bacteria</taxon>
        <taxon>Pseudomonadati</taxon>
        <taxon>Bacteroidota</taxon>
        <taxon>Flavobacteriia</taxon>
        <taxon>Flavobacteriales</taxon>
        <taxon>Flavobacteriaceae</taxon>
        <taxon>Flavobacterium</taxon>
    </lineage>
</organism>
<proteinExistence type="predicted"/>
<accession>A0ABS5P7S0</accession>
<dbReference type="Proteomes" id="UP000722625">
    <property type="component" value="Unassembled WGS sequence"/>
</dbReference>
<comment type="caution">
    <text evidence="2">The sequence shown here is derived from an EMBL/GenBank/DDBJ whole genome shotgun (WGS) entry which is preliminary data.</text>
</comment>
<name>A0ABS5P7S0_9FLAO</name>
<feature type="transmembrane region" description="Helical" evidence="1">
    <location>
        <begin position="197"/>
        <end position="217"/>
    </location>
</feature>
<sequence length="219" mass="25397">MIKKENKYFNTTINSTKLYLEDIENIISKIENENIILEISDNENVYESIAELRSITGTNPKTIKILGTLTSSFLEYITIRITESSSTIYVHNSDTLLKPAYEIENLLISKKRKLIYSYFNSYNAKINLLCTLLIGFVVFLVCTFITKENFNYTIWVSIILLWTLIFLISELNPNSNTKIELERKHELNFYEKNKDKILFGIVTTFIGIIIGSIITYLKS</sequence>
<feature type="transmembrane region" description="Helical" evidence="1">
    <location>
        <begin position="126"/>
        <end position="146"/>
    </location>
</feature>
<feature type="transmembrane region" description="Helical" evidence="1">
    <location>
        <begin position="152"/>
        <end position="169"/>
    </location>
</feature>
<keyword evidence="1" id="KW-0472">Membrane</keyword>
<keyword evidence="3" id="KW-1185">Reference proteome</keyword>
<protein>
    <submittedName>
        <fullName evidence="2">Uncharacterized protein</fullName>
    </submittedName>
</protein>
<keyword evidence="1" id="KW-1133">Transmembrane helix</keyword>
<gene>
    <name evidence="2" type="ORF">KHA90_04905</name>
</gene>
<dbReference type="EMBL" id="JAGYVZ010000003">
    <property type="protein sequence ID" value="MBS7230355.1"/>
    <property type="molecule type" value="Genomic_DNA"/>
</dbReference>
<evidence type="ECO:0000256" key="1">
    <source>
        <dbReference type="SAM" id="Phobius"/>
    </source>
</evidence>
<dbReference type="RefSeq" id="WP_213295998.1">
    <property type="nucleotide sequence ID" value="NZ_JAGYVZ010000003.1"/>
</dbReference>